<keyword evidence="6" id="KW-0630">Potassium</keyword>
<proteinExistence type="predicted"/>
<feature type="compositionally biased region" description="Polar residues" evidence="11">
    <location>
        <begin position="757"/>
        <end position="768"/>
    </location>
</feature>
<feature type="transmembrane region" description="Helical" evidence="12">
    <location>
        <begin position="136"/>
        <end position="161"/>
    </location>
</feature>
<dbReference type="EMBL" id="LSSN01003968">
    <property type="protein sequence ID" value="OMJ12404.1"/>
    <property type="molecule type" value="Genomic_DNA"/>
</dbReference>
<name>A0A1R1XCP3_9FUNG</name>
<dbReference type="Gene3D" id="3.40.50.720">
    <property type="entry name" value="NAD(P)-binding Rossmann-like Domain"/>
    <property type="match status" value="1"/>
</dbReference>
<feature type="compositionally biased region" description="Low complexity" evidence="11">
    <location>
        <begin position="65"/>
        <end position="83"/>
    </location>
</feature>
<evidence type="ECO:0000256" key="4">
    <source>
        <dbReference type="ARBA" id="ARBA00022692"/>
    </source>
</evidence>
<organism evidence="14 15">
    <name type="scientific">Smittium culicis</name>
    <dbReference type="NCBI Taxonomy" id="133412"/>
    <lineage>
        <taxon>Eukaryota</taxon>
        <taxon>Fungi</taxon>
        <taxon>Fungi incertae sedis</taxon>
        <taxon>Zoopagomycota</taxon>
        <taxon>Kickxellomycotina</taxon>
        <taxon>Harpellomycetes</taxon>
        <taxon>Harpellales</taxon>
        <taxon>Legeriomycetaceae</taxon>
        <taxon>Smittium</taxon>
    </lineage>
</organism>
<sequence length="1255" mass="139878">MSSFKRPKSLQQYDGRAKNNKKTVIVNPVDPNESRRISSFITGSRFNQNLNNSKKSPNLVPTPLNSNSTSSSSYTLDNSASSNKSPGPTRRQIISFYLNSSYLGRRWDQLDSFINILMCALYIYLTTYITKANDTIPYHFLLLDSLLALLLFVVFIPRFYVASDAIKFSFSSFSILSFITTLSPFIILLNIYLDPSVYKDSLMSSGIWVFLYPIRFIRVHASLAKVLASTKNTLINDPATNQAIESIVVVLSTVLSITSLTHIVLCIQNYEANGSPVDFFDVLFFTAVSSVTGLKSDVAPDSTFTRLVSITVLFLGIFWLPQRMSKVFSLISDRIPWNTSYSPEPNQKHVIIIGDIWFSSLFEFLREFYCEDHGPQIVNTNVILMSENPPSKKVLSLINNPVYTNSVKFVLGSPTSYNDLEAINAHSSSSIFVLSDKLSNAQSFDEDSKKIMICLAIKRFLNSKNASVPIYAQALMPETSLHLDYITKDVICIPELRLGLLSVGINLPGFSSMLQGLFTSIPDNMTYQLSNAVKSSNYSSYLDEYISGLGQEIYPIQFSPFFKGMRFSLAANHIYKNFNSILFAIKINPEFLSGESDVPVTGTDDCIYLNPSSYVLSGLETGFIISTDYFVPTSIRLAKKSTISSSYDSFNESESLLAENESDLLASNIFKSKLGTNVMDSVGINKLVNPKKDDSSNVNKTVPLDNKVSEIEISDQYESTNLIDESIESIKDNNLDTKSIKSFNDELPSTSALLDQESTSPQNLNQEHPSNKPHDVITGLESNTHLSPIPSISILNPKDTKNSLNLSKPEKLSTSTDSYPNNASVQSSSLLSSTINKVNQNSSTGLDENPDYQFTNHLVICCTGNSFPTSMEYLIGSIRTSTHGAYTYNKIAESLKSASESKIQAPSEESMFDNKMSYFFGISSSNKEKLNSTLKRSENNSLFPNMQPIVFLCSSLPDDETKKLLEHYGSVYFVVGTPLSKHGLIKANITSALKAIVLLSNNLGSYAGSSSLSNKTDINITSSDSPTLLTALNIEYLTMNNKNFSMHIEFNYRENMKFIGSNSELVINEEYIQSFFRPCFMSGNCFAPVMLDTLICQSFYNKDLISIIKNMIFPYGDITHDVEYSKMVSSGLPISELPKNKRLNKSSLDSSVFMIPVPDRFVGKNFSVVFSYFMFKHKTICLGLYRNSLDVLYGQKLNNTNEERLSNESVIETHLNTDAVNYFVANPNPSTILNSSDRIYILSESIPEELSSQNS</sequence>
<keyword evidence="10 14" id="KW-0407">Ion channel</keyword>
<dbReference type="GO" id="GO:0016020">
    <property type="term" value="C:membrane"/>
    <property type="evidence" value="ECO:0007669"/>
    <property type="project" value="UniProtKB-SubCell"/>
</dbReference>
<keyword evidence="3" id="KW-0633">Potassium transport</keyword>
<feature type="region of interest" description="Disordered" evidence="11">
    <location>
        <begin position="1"/>
        <end position="29"/>
    </location>
</feature>
<dbReference type="GO" id="GO:0005267">
    <property type="term" value="F:potassium channel activity"/>
    <property type="evidence" value="ECO:0007669"/>
    <property type="project" value="UniProtKB-KW"/>
</dbReference>
<evidence type="ECO:0000256" key="6">
    <source>
        <dbReference type="ARBA" id="ARBA00022958"/>
    </source>
</evidence>
<keyword evidence="5" id="KW-0631">Potassium channel</keyword>
<keyword evidence="9 12" id="KW-0472">Membrane</keyword>
<gene>
    <name evidence="14" type="ORF">AYI70_g9146</name>
</gene>
<comment type="subcellular location">
    <subcellularLocation>
        <location evidence="1">Membrane</location>
        <topology evidence="1">Multi-pass membrane protein</topology>
    </subcellularLocation>
</comment>
<feature type="compositionally biased region" description="Polar residues" evidence="11">
    <location>
        <begin position="802"/>
        <end position="825"/>
    </location>
</feature>
<dbReference type="PROSITE" id="PS51201">
    <property type="entry name" value="RCK_N"/>
    <property type="match status" value="1"/>
</dbReference>
<evidence type="ECO:0000313" key="15">
    <source>
        <dbReference type="Proteomes" id="UP000187283"/>
    </source>
</evidence>
<keyword evidence="2" id="KW-0813">Transport</keyword>
<dbReference type="OrthoDB" id="297496at2759"/>
<dbReference type="PANTHER" id="PTHR10027">
    <property type="entry name" value="CALCIUM-ACTIVATED POTASSIUM CHANNEL ALPHA CHAIN"/>
    <property type="match status" value="1"/>
</dbReference>
<dbReference type="AlphaFoldDB" id="A0A1R1XCP3"/>
<evidence type="ECO:0000256" key="5">
    <source>
        <dbReference type="ARBA" id="ARBA00022826"/>
    </source>
</evidence>
<keyword evidence="4 12" id="KW-0812">Transmembrane</keyword>
<feature type="transmembrane region" description="Helical" evidence="12">
    <location>
        <begin position="173"/>
        <end position="193"/>
    </location>
</feature>
<dbReference type="Proteomes" id="UP000187283">
    <property type="component" value="Unassembled WGS sequence"/>
</dbReference>
<dbReference type="InterPro" id="IPR047871">
    <property type="entry name" value="K_chnl_Slo-like"/>
</dbReference>
<reference evidence="14 15" key="1">
    <citation type="submission" date="2017-01" db="EMBL/GenBank/DDBJ databases">
        <authorList>
            <person name="Mah S.A."/>
            <person name="Swanson W.J."/>
            <person name="Moy G.W."/>
            <person name="Vacquier V.D."/>
        </authorList>
    </citation>
    <scope>NUCLEOTIDE SEQUENCE [LARGE SCALE GENOMIC DNA]</scope>
    <source>
        <strain evidence="14 15">GSMNP</strain>
    </source>
</reference>
<dbReference type="SUPFAM" id="SSF81324">
    <property type="entry name" value="Voltage-gated potassium channels"/>
    <property type="match status" value="1"/>
</dbReference>
<feature type="region of interest" description="Disordered" evidence="11">
    <location>
        <begin position="757"/>
        <end position="825"/>
    </location>
</feature>
<comment type="caution">
    <text evidence="14">The sequence shown here is derived from an EMBL/GenBank/DDBJ whole genome shotgun (WGS) entry which is preliminary data.</text>
</comment>
<keyword evidence="15" id="KW-1185">Reference proteome</keyword>
<accession>A0A1R1XCP3</accession>
<protein>
    <submittedName>
        <fullName evidence="14">Calcium-activated potassium channel slowpoke</fullName>
    </submittedName>
</protein>
<dbReference type="InterPro" id="IPR003929">
    <property type="entry name" value="K_chnl_BK_asu"/>
</dbReference>
<evidence type="ECO:0000256" key="11">
    <source>
        <dbReference type="SAM" id="MobiDB-lite"/>
    </source>
</evidence>
<feature type="transmembrane region" description="Helical" evidence="12">
    <location>
        <begin position="112"/>
        <end position="130"/>
    </location>
</feature>
<evidence type="ECO:0000256" key="10">
    <source>
        <dbReference type="ARBA" id="ARBA00023303"/>
    </source>
</evidence>
<feature type="transmembrane region" description="Helical" evidence="12">
    <location>
        <begin position="303"/>
        <end position="320"/>
    </location>
</feature>
<dbReference type="STRING" id="133412.A0A1R1XCP3"/>
<keyword evidence="7 12" id="KW-1133">Transmembrane helix</keyword>
<evidence type="ECO:0000256" key="2">
    <source>
        <dbReference type="ARBA" id="ARBA00022448"/>
    </source>
</evidence>
<evidence type="ECO:0000256" key="9">
    <source>
        <dbReference type="ARBA" id="ARBA00023136"/>
    </source>
</evidence>
<dbReference type="InterPro" id="IPR003148">
    <property type="entry name" value="RCK_N"/>
</dbReference>
<feature type="domain" description="RCK N-terminal" evidence="13">
    <location>
        <begin position="347"/>
        <end position="491"/>
    </location>
</feature>
<dbReference type="Pfam" id="PF03493">
    <property type="entry name" value="BK_channel_a"/>
    <property type="match status" value="1"/>
</dbReference>
<evidence type="ECO:0000256" key="8">
    <source>
        <dbReference type="ARBA" id="ARBA00023065"/>
    </source>
</evidence>
<evidence type="ECO:0000256" key="7">
    <source>
        <dbReference type="ARBA" id="ARBA00022989"/>
    </source>
</evidence>
<feature type="region of interest" description="Disordered" evidence="11">
    <location>
        <begin position="48"/>
        <end position="88"/>
    </location>
</feature>
<keyword evidence="8" id="KW-0406">Ion transport</keyword>
<evidence type="ECO:0000256" key="12">
    <source>
        <dbReference type="SAM" id="Phobius"/>
    </source>
</evidence>
<feature type="transmembrane region" description="Helical" evidence="12">
    <location>
        <begin position="247"/>
        <end position="270"/>
    </location>
</feature>
<evidence type="ECO:0000313" key="14">
    <source>
        <dbReference type="EMBL" id="OMJ12404.1"/>
    </source>
</evidence>
<evidence type="ECO:0000256" key="1">
    <source>
        <dbReference type="ARBA" id="ARBA00004141"/>
    </source>
</evidence>
<evidence type="ECO:0000256" key="3">
    <source>
        <dbReference type="ARBA" id="ARBA00022538"/>
    </source>
</evidence>
<dbReference type="Pfam" id="PF22614">
    <property type="entry name" value="Slo-like_RCK"/>
    <property type="match status" value="2"/>
</dbReference>
<dbReference type="PANTHER" id="PTHR10027:SF10">
    <property type="entry name" value="SLOWPOKE 2, ISOFORM D"/>
    <property type="match status" value="1"/>
</dbReference>
<evidence type="ECO:0000259" key="13">
    <source>
        <dbReference type="PROSITE" id="PS51201"/>
    </source>
</evidence>